<protein>
    <recommendedName>
        <fullName evidence="6">Ubiquitin carboxyl-terminal hydrolase</fullName>
        <ecNumber evidence="6">3.4.19.12</ecNumber>
    </recommendedName>
</protein>
<dbReference type="InterPro" id="IPR018200">
    <property type="entry name" value="USP_CS"/>
</dbReference>
<dbReference type="AlphaFoldDB" id="A0A8T8SCT1"/>
<comment type="similarity">
    <text evidence="6">Belongs to the peptidase C19 family.</text>
</comment>
<organism evidence="8 9">
    <name type="scientific">Tilletia indica</name>
    <dbReference type="NCBI Taxonomy" id="43049"/>
    <lineage>
        <taxon>Eukaryota</taxon>
        <taxon>Fungi</taxon>
        <taxon>Dikarya</taxon>
        <taxon>Basidiomycota</taxon>
        <taxon>Ustilaginomycotina</taxon>
        <taxon>Exobasidiomycetes</taxon>
        <taxon>Tilletiales</taxon>
        <taxon>Tilletiaceae</taxon>
        <taxon>Tilletia</taxon>
    </lineage>
</organism>
<proteinExistence type="inferred from homology"/>
<dbReference type="SUPFAM" id="SSF54001">
    <property type="entry name" value="Cysteine proteinases"/>
    <property type="match status" value="1"/>
</dbReference>
<feature type="domain" description="USP" evidence="7">
    <location>
        <begin position="89"/>
        <end position="497"/>
    </location>
</feature>
<comment type="caution">
    <text evidence="8">The sequence shown here is derived from an EMBL/GenBank/DDBJ whole genome shotgun (WGS) entry which is preliminary data.</text>
</comment>
<dbReference type="GO" id="GO:0061136">
    <property type="term" value="P:regulation of proteasomal protein catabolic process"/>
    <property type="evidence" value="ECO:0007669"/>
    <property type="project" value="TreeGrafter"/>
</dbReference>
<dbReference type="InterPro" id="IPR001394">
    <property type="entry name" value="Peptidase_C19_UCH"/>
</dbReference>
<dbReference type="PANTHER" id="PTHR43982">
    <property type="entry name" value="UBIQUITIN CARBOXYL-TERMINAL HYDROLASE"/>
    <property type="match status" value="1"/>
</dbReference>
<dbReference type="Gene3D" id="3.90.70.10">
    <property type="entry name" value="Cysteine proteinases"/>
    <property type="match status" value="1"/>
</dbReference>
<dbReference type="PROSITE" id="PS00973">
    <property type="entry name" value="USP_2"/>
    <property type="match status" value="1"/>
</dbReference>
<evidence type="ECO:0000256" key="5">
    <source>
        <dbReference type="ARBA" id="ARBA00022807"/>
    </source>
</evidence>
<dbReference type="InterPro" id="IPR038765">
    <property type="entry name" value="Papain-like_cys_pep_sf"/>
</dbReference>
<keyword evidence="2 6" id="KW-0645">Protease</keyword>
<evidence type="ECO:0000256" key="1">
    <source>
        <dbReference type="ARBA" id="ARBA00000707"/>
    </source>
</evidence>
<dbReference type="InterPro" id="IPR044635">
    <property type="entry name" value="UBP14-like"/>
</dbReference>
<dbReference type="Proteomes" id="UP000077521">
    <property type="component" value="Unassembled WGS sequence"/>
</dbReference>
<evidence type="ECO:0000256" key="4">
    <source>
        <dbReference type="ARBA" id="ARBA00022801"/>
    </source>
</evidence>
<evidence type="ECO:0000259" key="7">
    <source>
        <dbReference type="PROSITE" id="PS50235"/>
    </source>
</evidence>
<dbReference type="PANTHER" id="PTHR43982:SF6">
    <property type="entry name" value="UBIQUITIN CARBOXYL-TERMINAL HYDROLASE 2-RELATED"/>
    <property type="match status" value="1"/>
</dbReference>
<accession>A0A8T8SCT1</accession>
<comment type="catalytic activity">
    <reaction evidence="1 6">
        <text>Thiol-dependent hydrolysis of ester, thioester, amide, peptide and isopeptide bonds formed by the C-terminal Gly of ubiquitin (a 76-residue protein attached to proteins as an intracellular targeting signal).</text>
        <dbReference type="EC" id="3.4.19.12"/>
    </reaction>
</comment>
<dbReference type="GO" id="GO:0004843">
    <property type="term" value="F:cysteine-type deubiquitinase activity"/>
    <property type="evidence" value="ECO:0007669"/>
    <property type="project" value="UniProtKB-UniRule"/>
</dbReference>
<dbReference type="GO" id="GO:0043161">
    <property type="term" value="P:proteasome-mediated ubiquitin-dependent protein catabolic process"/>
    <property type="evidence" value="ECO:0007669"/>
    <property type="project" value="InterPro"/>
</dbReference>
<dbReference type="EC" id="3.4.19.12" evidence="6"/>
<dbReference type="PROSITE" id="PS00972">
    <property type="entry name" value="USP_1"/>
    <property type="match status" value="1"/>
</dbReference>
<reference evidence="8" key="2">
    <citation type="journal article" date="2019" name="IMA Fungus">
        <title>Genome sequencing and comparison of five Tilletia species to identify candidate genes for the detection of regulated species infecting wheat.</title>
        <authorList>
            <person name="Nguyen H.D.T."/>
            <person name="Sultana T."/>
            <person name="Kesanakurti P."/>
            <person name="Hambleton S."/>
        </authorList>
    </citation>
    <scope>NUCLEOTIDE SEQUENCE</scope>
    <source>
        <strain evidence="8">DAOMC 236416</strain>
    </source>
</reference>
<dbReference type="InterPro" id="IPR028889">
    <property type="entry name" value="USP"/>
</dbReference>
<dbReference type="PROSITE" id="PS50235">
    <property type="entry name" value="USP_3"/>
    <property type="match status" value="1"/>
</dbReference>
<keyword evidence="5 6" id="KW-0788">Thiol protease</keyword>
<keyword evidence="4 6" id="KW-0378">Hydrolase</keyword>
<sequence length="497" mass="55489">MPFSKVVSATPPIVPIAERSPSPVSPPISVVEGGVLAELPHISAIAAEIQRSSAISPPSTAETKRRRFYLRERRRRNLRHRRRRLIAPAGLKNIGNTCYLNSILQYLFTIKELRDHVSSTAATIQQGQSNEYSGELHVGGRVISPAEVERSQNFIVHLSNLFDNMITSPAAALEPEKELAYLVLSSQCENGPQPQKPVMQLGIQQDVAECLNNIMFLLEVALRSASALPDPSFKSQEKVESKATPDLSSQQSGIERLFVGSSVQNVVPLAPAPEHRSSQQPKRESFNLIPINIAHDGCDVYDGLNSFFSDEKIEDANVRCSTALQDPPAILQIQVERVQYDSVKGKTFKAQTRLEVNERLNLDRYSDEVSSGGVHPRKRELMGHLGEARLGVLRAKNALCDTQDAMVKILDNLNSQDGDRNECFEVSLDGMLRTLQQHLQHVREDIDRLVEKEAAFKKAQDELWADSNKLIYDLQAIFMHRGDAVQGHYYVCQRQSL</sequence>
<keyword evidence="9" id="KW-1185">Reference proteome</keyword>
<name>A0A8T8SCT1_9BASI</name>
<dbReference type="GO" id="GO:0016579">
    <property type="term" value="P:protein deubiquitination"/>
    <property type="evidence" value="ECO:0007669"/>
    <property type="project" value="InterPro"/>
</dbReference>
<evidence type="ECO:0000256" key="3">
    <source>
        <dbReference type="ARBA" id="ARBA00022786"/>
    </source>
</evidence>
<gene>
    <name evidence="8" type="ORF">A4X13_0g8917</name>
</gene>
<evidence type="ECO:0000256" key="2">
    <source>
        <dbReference type="ARBA" id="ARBA00022670"/>
    </source>
</evidence>
<evidence type="ECO:0000313" key="8">
    <source>
        <dbReference type="EMBL" id="KAE8237086.1"/>
    </source>
</evidence>
<keyword evidence="3 6" id="KW-0833">Ubl conjugation pathway</keyword>
<dbReference type="GO" id="GO:0070628">
    <property type="term" value="F:proteasome binding"/>
    <property type="evidence" value="ECO:0007669"/>
    <property type="project" value="TreeGrafter"/>
</dbReference>
<reference evidence="8" key="1">
    <citation type="submission" date="2016-04" db="EMBL/GenBank/DDBJ databases">
        <authorList>
            <person name="Nguyen H.D."/>
            <person name="Samba Siva P."/>
            <person name="Cullis J."/>
            <person name="Levesque C.A."/>
            <person name="Hambleton S."/>
        </authorList>
    </citation>
    <scope>NUCLEOTIDE SEQUENCE</scope>
    <source>
        <strain evidence="8">DAOMC 236416</strain>
    </source>
</reference>
<dbReference type="EMBL" id="LWDF02001938">
    <property type="protein sequence ID" value="KAE8237086.1"/>
    <property type="molecule type" value="Genomic_DNA"/>
</dbReference>
<evidence type="ECO:0000313" key="9">
    <source>
        <dbReference type="Proteomes" id="UP000077521"/>
    </source>
</evidence>
<evidence type="ECO:0000256" key="6">
    <source>
        <dbReference type="RuleBase" id="RU366025"/>
    </source>
</evidence>
<dbReference type="Pfam" id="PF00443">
    <property type="entry name" value="UCH"/>
    <property type="match status" value="1"/>
</dbReference>
<feature type="non-terminal residue" evidence="8">
    <location>
        <position position="1"/>
    </location>
</feature>